<proteinExistence type="predicted"/>
<sequence>MENELRTKELKVLGQLKKYIQTDSLFQDLDDLLTDDFLLAFVRGRKYDIDKATKTLHTFIKLRRVDYRDWFQRFLPSYIKHGFDTQIRVQGVLKQRDPIGRFVGIDRLGLWDPVRVTPEQGGMLLLMYGLDALKFEQLQREGVVIIVDCLHISLKHAKCLNLSLLRMLAGIYIDSLPVKYKEIHLVNHSVIVDLFLPMIKMFMSKKLRQRIVIHSSLESLHEAVPKDILPESLGGPLSDEDAFDSKFEQRIVDSEEHYIQLARKW</sequence>
<organism evidence="2 3">
    <name type="scientific">Orchesella dallaii</name>
    <dbReference type="NCBI Taxonomy" id="48710"/>
    <lineage>
        <taxon>Eukaryota</taxon>
        <taxon>Metazoa</taxon>
        <taxon>Ecdysozoa</taxon>
        <taxon>Arthropoda</taxon>
        <taxon>Hexapoda</taxon>
        <taxon>Collembola</taxon>
        <taxon>Entomobryomorpha</taxon>
        <taxon>Entomobryoidea</taxon>
        <taxon>Orchesellidae</taxon>
        <taxon>Orchesellinae</taxon>
        <taxon>Orchesella</taxon>
    </lineage>
</organism>
<dbReference type="InterPro" id="IPR011074">
    <property type="entry name" value="CRAL/TRIO_N_dom"/>
</dbReference>
<accession>A0ABP1R5K1</accession>
<dbReference type="Gene3D" id="3.40.525.10">
    <property type="entry name" value="CRAL-TRIO lipid binding domain"/>
    <property type="match status" value="1"/>
</dbReference>
<dbReference type="PROSITE" id="PS50191">
    <property type="entry name" value="CRAL_TRIO"/>
    <property type="match status" value="1"/>
</dbReference>
<evidence type="ECO:0000313" key="3">
    <source>
        <dbReference type="Proteomes" id="UP001642540"/>
    </source>
</evidence>
<dbReference type="SUPFAM" id="SSF52087">
    <property type="entry name" value="CRAL/TRIO domain"/>
    <property type="match status" value="1"/>
</dbReference>
<dbReference type="SMART" id="SM01100">
    <property type="entry name" value="CRAL_TRIO_N"/>
    <property type="match status" value="1"/>
</dbReference>
<dbReference type="Proteomes" id="UP001642540">
    <property type="component" value="Unassembled WGS sequence"/>
</dbReference>
<name>A0ABP1R5K1_9HEXA</name>
<dbReference type="SMART" id="SM00516">
    <property type="entry name" value="SEC14"/>
    <property type="match status" value="1"/>
</dbReference>
<protein>
    <recommendedName>
        <fullName evidence="1">CRAL-TRIO domain-containing protein</fullName>
    </recommendedName>
</protein>
<dbReference type="EMBL" id="CAXLJM020000057">
    <property type="protein sequence ID" value="CAL8118304.1"/>
    <property type="molecule type" value="Genomic_DNA"/>
</dbReference>
<keyword evidence="3" id="KW-1185">Reference proteome</keyword>
<evidence type="ECO:0000313" key="2">
    <source>
        <dbReference type="EMBL" id="CAL8118304.1"/>
    </source>
</evidence>
<dbReference type="InterPro" id="IPR001251">
    <property type="entry name" value="CRAL-TRIO_dom"/>
</dbReference>
<dbReference type="Gene3D" id="1.10.8.20">
    <property type="entry name" value="N-terminal domain of phosphatidylinositol transfer protein sec14p"/>
    <property type="match status" value="1"/>
</dbReference>
<dbReference type="PRINTS" id="PR00180">
    <property type="entry name" value="CRETINALDHBP"/>
</dbReference>
<dbReference type="Pfam" id="PF00650">
    <property type="entry name" value="CRAL_TRIO"/>
    <property type="match status" value="1"/>
</dbReference>
<comment type="caution">
    <text evidence="2">The sequence shown here is derived from an EMBL/GenBank/DDBJ whole genome shotgun (WGS) entry which is preliminary data.</text>
</comment>
<dbReference type="PANTHER" id="PTHR10174">
    <property type="entry name" value="ALPHA-TOCOPHEROL TRANSFER PROTEIN-RELATED"/>
    <property type="match status" value="1"/>
</dbReference>
<dbReference type="Gene3D" id="1.20.5.1200">
    <property type="entry name" value="Alpha-tocopherol transfer"/>
    <property type="match status" value="1"/>
</dbReference>
<feature type="domain" description="CRAL-TRIO" evidence="1">
    <location>
        <begin position="80"/>
        <end position="241"/>
    </location>
</feature>
<reference evidence="2 3" key="1">
    <citation type="submission" date="2024-08" db="EMBL/GenBank/DDBJ databases">
        <authorList>
            <person name="Cucini C."/>
            <person name="Frati F."/>
        </authorList>
    </citation>
    <scope>NUCLEOTIDE SEQUENCE [LARGE SCALE GENOMIC DNA]</scope>
</reference>
<dbReference type="PANTHER" id="PTHR10174:SF208">
    <property type="entry name" value="CRAL-TRIO DOMAIN-CONTAINING PROTEIN DDB_G0278031"/>
    <property type="match status" value="1"/>
</dbReference>
<dbReference type="SUPFAM" id="SSF46938">
    <property type="entry name" value="CRAL/TRIO N-terminal domain"/>
    <property type="match status" value="1"/>
</dbReference>
<evidence type="ECO:0000259" key="1">
    <source>
        <dbReference type="PROSITE" id="PS50191"/>
    </source>
</evidence>
<gene>
    <name evidence="2" type="ORF">ODALV1_LOCUS18074</name>
</gene>
<dbReference type="InterPro" id="IPR036273">
    <property type="entry name" value="CRAL/TRIO_N_dom_sf"/>
</dbReference>
<dbReference type="InterPro" id="IPR036865">
    <property type="entry name" value="CRAL-TRIO_dom_sf"/>
</dbReference>
<dbReference type="CDD" id="cd00170">
    <property type="entry name" value="SEC14"/>
    <property type="match status" value="1"/>
</dbReference>